<reference evidence="7 8" key="1">
    <citation type="submission" date="2018-04" db="EMBL/GenBank/DDBJ databases">
        <title>Genomic Encyclopedia of Type Strains, Phase IV (KMG-IV): sequencing the most valuable type-strain genomes for metagenomic binning, comparative biology and taxonomic classification.</title>
        <authorList>
            <person name="Goeker M."/>
        </authorList>
    </citation>
    <scope>NUCLEOTIDE SEQUENCE [LARGE SCALE GENOMIC DNA]</scope>
    <source>
        <strain evidence="7 8">DSM 10065</strain>
    </source>
</reference>
<evidence type="ECO:0000256" key="1">
    <source>
        <dbReference type="ARBA" id="ARBA00007074"/>
    </source>
</evidence>
<dbReference type="GO" id="GO:0006508">
    <property type="term" value="P:proteolysis"/>
    <property type="evidence" value="ECO:0007669"/>
    <property type="project" value="UniProtKB-KW"/>
</dbReference>
<evidence type="ECO:0000313" key="7">
    <source>
        <dbReference type="EMBL" id="PVY68854.1"/>
    </source>
</evidence>
<dbReference type="PROSITE" id="PS51935">
    <property type="entry name" value="NLPC_P60"/>
    <property type="match status" value="1"/>
</dbReference>
<dbReference type="RefSeq" id="WP_017525024.1">
    <property type="nucleotide sequence ID" value="NZ_JACCEX010000001.1"/>
</dbReference>
<keyword evidence="2" id="KW-0645">Protease</keyword>
<dbReference type="Proteomes" id="UP000246145">
    <property type="component" value="Unassembled WGS sequence"/>
</dbReference>
<dbReference type="Pfam" id="PF00877">
    <property type="entry name" value="NLPC_P60"/>
    <property type="match status" value="1"/>
</dbReference>
<dbReference type="OrthoDB" id="9807055at2"/>
<dbReference type="Gene3D" id="3.90.1720.10">
    <property type="entry name" value="endopeptidase domain like (from Nostoc punctiforme)"/>
    <property type="match status" value="1"/>
</dbReference>
<dbReference type="InterPro" id="IPR038765">
    <property type="entry name" value="Papain-like_cys_pep_sf"/>
</dbReference>
<dbReference type="PROSITE" id="PS51257">
    <property type="entry name" value="PROKAR_LIPOPROTEIN"/>
    <property type="match status" value="1"/>
</dbReference>
<evidence type="ECO:0000256" key="2">
    <source>
        <dbReference type="ARBA" id="ARBA00022670"/>
    </source>
</evidence>
<evidence type="ECO:0000259" key="6">
    <source>
        <dbReference type="PROSITE" id="PS51935"/>
    </source>
</evidence>
<dbReference type="EMBL" id="QEKO01000001">
    <property type="protein sequence ID" value="PVY68854.1"/>
    <property type="molecule type" value="Genomic_DNA"/>
</dbReference>
<dbReference type="SUPFAM" id="SSF54001">
    <property type="entry name" value="Cysteine proteinases"/>
    <property type="match status" value="1"/>
</dbReference>
<accession>A0A2U1CSP9</accession>
<keyword evidence="8" id="KW-1185">Reference proteome</keyword>
<dbReference type="InterPro" id="IPR051202">
    <property type="entry name" value="Peptidase_C40"/>
</dbReference>
<evidence type="ECO:0000256" key="4">
    <source>
        <dbReference type="ARBA" id="ARBA00022807"/>
    </source>
</evidence>
<evidence type="ECO:0000313" key="8">
    <source>
        <dbReference type="Proteomes" id="UP000246145"/>
    </source>
</evidence>
<keyword evidence="4" id="KW-0788">Thiol protease</keyword>
<comment type="caution">
    <text evidence="7">The sequence shown here is derived from an EMBL/GenBank/DDBJ whole genome shotgun (WGS) entry which is preliminary data.</text>
</comment>
<feature type="domain" description="NlpC/P60" evidence="6">
    <location>
        <begin position="44"/>
        <end position="168"/>
    </location>
</feature>
<dbReference type="AlphaFoldDB" id="A0A2U1CSP9"/>
<gene>
    <name evidence="7" type="ORF">C7440_1268</name>
</gene>
<keyword evidence="5" id="KW-0732">Signal</keyword>
<evidence type="ECO:0000256" key="3">
    <source>
        <dbReference type="ARBA" id="ARBA00022801"/>
    </source>
</evidence>
<evidence type="ECO:0000256" key="5">
    <source>
        <dbReference type="SAM" id="SignalP"/>
    </source>
</evidence>
<sequence>MRITSLLSLAVLAALVLAGCAGPGSPPPASTGVAARHSAISIDPAKRGEVAMVALSQLDAPYRYGGGHPQQGFDCSGLVAYVMNAAADLRLPHNSAQIAQLARPVSKRTLNPGDLVFFNTLNRPYSHVGVYIGEGRFVNAPSSGGRVRIDSLANPYFAQRFEGARTLFAE</sequence>
<keyword evidence="3 7" id="KW-0378">Hydrolase</keyword>
<dbReference type="GO" id="GO:0008234">
    <property type="term" value="F:cysteine-type peptidase activity"/>
    <property type="evidence" value="ECO:0007669"/>
    <property type="project" value="UniProtKB-KW"/>
</dbReference>
<organism evidence="7 8">
    <name type="scientific">Pusillimonas noertemannii</name>
    <dbReference type="NCBI Taxonomy" id="305977"/>
    <lineage>
        <taxon>Bacteria</taxon>
        <taxon>Pseudomonadati</taxon>
        <taxon>Pseudomonadota</taxon>
        <taxon>Betaproteobacteria</taxon>
        <taxon>Burkholderiales</taxon>
        <taxon>Alcaligenaceae</taxon>
        <taxon>Pusillimonas</taxon>
    </lineage>
</organism>
<dbReference type="PANTHER" id="PTHR47053:SF1">
    <property type="entry name" value="MUREIN DD-ENDOPEPTIDASE MEPH-RELATED"/>
    <property type="match status" value="1"/>
</dbReference>
<proteinExistence type="inferred from homology"/>
<dbReference type="PANTHER" id="PTHR47053">
    <property type="entry name" value="MUREIN DD-ENDOPEPTIDASE MEPH-RELATED"/>
    <property type="match status" value="1"/>
</dbReference>
<protein>
    <submittedName>
        <fullName evidence="7">Cell wall-associated NlpC family hydrolase</fullName>
    </submittedName>
</protein>
<feature type="signal peptide" evidence="5">
    <location>
        <begin position="1"/>
        <end position="21"/>
    </location>
</feature>
<comment type="similarity">
    <text evidence="1">Belongs to the peptidase C40 family.</text>
</comment>
<feature type="chain" id="PRO_5015401932" evidence="5">
    <location>
        <begin position="22"/>
        <end position="170"/>
    </location>
</feature>
<dbReference type="InterPro" id="IPR000064">
    <property type="entry name" value="NLP_P60_dom"/>
</dbReference>
<dbReference type="STRING" id="1231391.GCA_000308195_02674"/>
<name>A0A2U1CSP9_9BURK</name>